<reference evidence="2 3" key="1">
    <citation type="submission" date="2016-10" db="EMBL/GenBank/DDBJ databases">
        <authorList>
            <person name="de Groot N.N."/>
        </authorList>
    </citation>
    <scope>NUCLEOTIDE SEQUENCE [LARGE SCALE GENOMIC DNA]</scope>
    <source>
        <strain evidence="2 3">DSM 26130</strain>
    </source>
</reference>
<evidence type="ECO:0000313" key="3">
    <source>
        <dbReference type="Proteomes" id="UP000198598"/>
    </source>
</evidence>
<feature type="region of interest" description="Disordered" evidence="1">
    <location>
        <begin position="30"/>
        <end position="57"/>
    </location>
</feature>
<gene>
    <name evidence="2" type="ORF">SAMN05216167_106181</name>
</gene>
<accession>A0A1I1U9H1</accession>
<name>A0A1I1U9H1_9BACT</name>
<sequence length="57" mass="6610">MAKLRKFPKMPKAGASLDTLQNAQKRFAEVKKHNDAIKREKQQRSAARKKLSDMKKK</sequence>
<dbReference type="STRING" id="662367.SAMN05216167_106181"/>
<feature type="compositionally biased region" description="Basic and acidic residues" evidence="1">
    <location>
        <begin position="30"/>
        <end position="43"/>
    </location>
</feature>
<dbReference type="Proteomes" id="UP000198598">
    <property type="component" value="Unassembled WGS sequence"/>
</dbReference>
<proteinExistence type="predicted"/>
<organism evidence="2 3">
    <name type="scientific">Spirosoma endophyticum</name>
    <dbReference type="NCBI Taxonomy" id="662367"/>
    <lineage>
        <taxon>Bacteria</taxon>
        <taxon>Pseudomonadati</taxon>
        <taxon>Bacteroidota</taxon>
        <taxon>Cytophagia</taxon>
        <taxon>Cytophagales</taxon>
        <taxon>Cytophagaceae</taxon>
        <taxon>Spirosoma</taxon>
    </lineage>
</organism>
<evidence type="ECO:0000256" key="1">
    <source>
        <dbReference type="SAM" id="MobiDB-lite"/>
    </source>
</evidence>
<evidence type="ECO:0000313" key="2">
    <source>
        <dbReference type="EMBL" id="SFD67506.1"/>
    </source>
</evidence>
<dbReference type="AlphaFoldDB" id="A0A1I1U9H1"/>
<dbReference type="RefSeq" id="WP_177236618.1">
    <property type="nucleotide sequence ID" value="NZ_FOLQ01000006.1"/>
</dbReference>
<protein>
    <submittedName>
        <fullName evidence="2">Uncharacterized protein</fullName>
    </submittedName>
</protein>
<dbReference type="EMBL" id="FOLQ01000006">
    <property type="protein sequence ID" value="SFD67506.1"/>
    <property type="molecule type" value="Genomic_DNA"/>
</dbReference>
<keyword evidence="3" id="KW-1185">Reference proteome</keyword>